<feature type="compositionally biased region" description="Low complexity" evidence="1">
    <location>
        <begin position="32"/>
        <end position="54"/>
    </location>
</feature>
<feature type="region of interest" description="Disordered" evidence="1">
    <location>
        <begin position="144"/>
        <end position="169"/>
    </location>
</feature>
<name>A0ABR3T616_9PEZI</name>
<reference evidence="2 3" key="1">
    <citation type="submission" date="2024-02" db="EMBL/GenBank/DDBJ databases">
        <title>De novo assembly and annotation of 12 fungi associated with fruit tree decline syndrome in Ontario, Canada.</title>
        <authorList>
            <person name="Sulman M."/>
            <person name="Ellouze W."/>
            <person name="Ilyukhin E."/>
        </authorList>
    </citation>
    <scope>NUCLEOTIDE SEQUENCE [LARGE SCALE GENOMIC DNA]</scope>
    <source>
        <strain evidence="2 3">M1-105</strain>
    </source>
</reference>
<evidence type="ECO:0000313" key="2">
    <source>
        <dbReference type="EMBL" id="KAL1634980.1"/>
    </source>
</evidence>
<accession>A0ABR3T616</accession>
<keyword evidence="3" id="KW-1185">Reference proteome</keyword>
<organism evidence="2 3">
    <name type="scientific">Neofusicoccum ribis</name>
    <dbReference type="NCBI Taxonomy" id="45134"/>
    <lineage>
        <taxon>Eukaryota</taxon>
        <taxon>Fungi</taxon>
        <taxon>Dikarya</taxon>
        <taxon>Ascomycota</taxon>
        <taxon>Pezizomycotina</taxon>
        <taxon>Dothideomycetes</taxon>
        <taxon>Dothideomycetes incertae sedis</taxon>
        <taxon>Botryosphaeriales</taxon>
        <taxon>Botryosphaeriaceae</taxon>
        <taxon>Neofusicoccum</taxon>
    </lineage>
</organism>
<evidence type="ECO:0000313" key="3">
    <source>
        <dbReference type="Proteomes" id="UP001521116"/>
    </source>
</evidence>
<feature type="compositionally biased region" description="Polar residues" evidence="1">
    <location>
        <begin position="1"/>
        <end position="10"/>
    </location>
</feature>
<protein>
    <submittedName>
        <fullName evidence="2">Uncharacterized protein</fullName>
    </submittedName>
</protein>
<feature type="region of interest" description="Disordered" evidence="1">
    <location>
        <begin position="1"/>
        <end position="98"/>
    </location>
</feature>
<proteinExistence type="predicted"/>
<dbReference type="EMBL" id="JAJVDC020000013">
    <property type="protein sequence ID" value="KAL1634980.1"/>
    <property type="molecule type" value="Genomic_DNA"/>
</dbReference>
<comment type="caution">
    <text evidence="2">The sequence shown here is derived from an EMBL/GenBank/DDBJ whole genome shotgun (WGS) entry which is preliminary data.</text>
</comment>
<dbReference type="Proteomes" id="UP001521116">
    <property type="component" value="Unassembled WGS sequence"/>
</dbReference>
<sequence length="205" mass="22187">MASTSHSSDITFMEDSGYETSTSDEEVRVGGDSASSSSPHLPSSPHDPAAAAAKKQSRRSSGYVLVGEEAEEDGGSSKSSYPAADDDAAAAPPRSRAESFVNIPMDEVAAIREQEYDDQLFARVTDSSLTGFGVEILRAAAAPVQQAGEEARERWTERQGVPTPEEAGCPCWNYPEEEWKGWRACPFKEHRIAEAIKRGFEPEAE</sequence>
<gene>
    <name evidence="2" type="ORF">SLS56_002065</name>
</gene>
<evidence type="ECO:0000256" key="1">
    <source>
        <dbReference type="SAM" id="MobiDB-lite"/>
    </source>
</evidence>